<reference evidence="1" key="1">
    <citation type="submission" date="2015-10" db="EMBL/GenBank/DDBJ databases">
        <authorList>
            <person name="Gilbert D.G."/>
        </authorList>
    </citation>
    <scope>NUCLEOTIDE SEQUENCE</scope>
</reference>
<proteinExistence type="predicted"/>
<dbReference type="EMBL" id="CZQC01000011">
    <property type="protein sequence ID" value="CUS40334.1"/>
    <property type="molecule type" value="Genomic_DNA"/>
</dbReference>
<dbReference type="AlphaFoldDB" id="A0A160TBN1"/>
<evidence type="ECO:0000313" key="1">
    <source>
        <dbReference type="EMBL" id="CUS40334.1"/>
    </source>
</evidence>
<gene>
    <name evidence="1" type="ORF">MGWOODY_Tha2050</name>
</gene>
<organism evidence="1">
    <name type="scientific">hydrothermal vent metagenome</name>
    <dbReference type="NCBI Taxonomy" id="652676"/>
    <lineage>
        <taxon>unclassified sequences</taxon>
        <taxon>metagenomes</taxon>
        <taxon>ecological metagenomes</taxon>
    </lineage>
</organism>
<accession>A0A160TBN1</accession>
<name>A0A160TBN1_9ZZZZ</name>
<protein>
    <submittedName>
        <fullName evidence="1">ABC-type Fe3+-hydroxamate transport system, periplasmic component</fullName>
    </submittedName>
</protein>
<sequence>MQPLALTPDVLKQRLREQRDLFNQSHSTRLHRAISWWQAALDHSADDDMRFIAAWISFSACVVTDRNNLSLAEQSAFNDFIARLVALDSDERIYDCLWHQYSGSVKALIKNPYVFAPFWQSQRSGDEHWKSLFDQSSVAALNALSRRKVPELLAIVLDRLCVLHQQVVNGGATYKSQVNRDQVIDGGNLLLTLMPIIIAIMLDAADQEWGELAYPVVGNASS</sequence>